<keyword evidence="2" id="KW-0732">Signal</keyword>
<keyword evidence="4" id="KW-1185">Reference proteome</keyword>
<dbReference type="RefSeq" id="XP_073559374.1">
    <property type="nucleotide sequence ID" value="XM_073701807.1"/>
</dbReference>
<evidence type="ECO:0000313" key="3">
    <source>
        <dbReference type="EMBL" id="TFB03173.1"/>
    </source>
</evidence>
<evidence type="ECO:0000313" key="4">
    <source>
        <dbReference type="Proteomes" id="UP001642720"/>
    </source>
</evidence>
<feature type="signal peptide" evidence="2">
    <location>
        <begin position="1"/>
        <end position="17"/>
    </location>
</feature>
<comment type="caution">
    <text evidence="3">The sequence shown here is derived from an EMBL/GenBank/DDBJ whole genome shotgun (WGS) entry which is preliminary data.</text>
</comment>
<dbReference type="EMBL" id="PPTA01000005">
    <property type="protein sequence ID" value="TFB03173.1"/>
    <property type="molecule type" value="Genomic_DNA"/>
</dbReference>
<accession>A0ABY2H4M3</accession>
<sequence>MCCHDLIWWWLPPACRLRLFILAGCLLGDGEESGPAAATLPESFVRHPGPTEDGVIEVRILRRSTGNKQQAGIEEQQQLHADSEPSRQCARPDYTTRGYCMCWHVKQGPAYGTLHVTIPSTNSVQSIEPLPVEV</sequence>
<evidence type="ECO:0000256" key="1">
    <source>
        <dbReference type="SAM" id="MobiDB-lite"/>
    </source>
</evidence>
<feature type="compositionally biased region" description="Polar residues" evidence="1">
    <location>
        <begin position="66"/>
        <end position="80"/>
    </location>
</feature>
<evidence type="ECO:0000256" key="2">
    <source>
        <dbReference type="SAM" id="SignalP"/>
    </source>
</evidence>
<feature type="chain" id="PRO_5047193115" description="Secreted protein" evidence="2">
    <location>
        <begin position="18"/>
        <end position="134"/>
    </location>
</feature>
<dbReference type="GeneID" id="300576257"/>
<reference evidence="3 4" key="1">
    <citation type="submission" date="2018-01" db="EMBL/GenBank/DDBJ databases">
        <title>Genome characterization of the sugarcane-associated fungus Trichoderma ghanense CCMA-1212 and their application in lignocelulose bioconversion.</title>
        <authorList>
            <person name="Steindorff A.S."/>
            <person name="Mendes T.D."/>
            <person name="Vilela E.S.D."/>
            <person name="Rodrigues D.S."/>
            <person name="Formighieri E.F."/>
            <person name="Melo I.S."/>
            <person name="Favaro L.C.L."/>
        </authorList>
    </citation>
    <scope>NUCLEOTIDE SEQUENCE [LARGE SCALE GENOMIC DNA]</scope>
    <source>
        <strain evidence="3 4">CCMA-1212</strain>
    </source>
</reference>
<gene>
    <name evidence="3" type="ORF">CCMA1212_004508</name>
</gene>
<feature type="region of interest" description="Disordered" evidence="1">
    <location>
        <begin position="66"/>
        <end position="88"/>
    </location>
</feature>
<proteinExistence type="predicted"/>
<name>A0ABY2H4M3_9HYPO</name>
<organism evidence="3 4">
    <name type="scientific">Trichoderma ghanense</name>
    <dbReference type="NCBI Taxonomy" id="65468"/>
    <lineage>
        <taxon>Eukaryota</taxon>
        <taxon>Fungi</taxon>
        <taxon>Dikarya</taxon>
        <taxon>Ascomycota</taxon>
        <taxon>Pezizomycotina</taxon>
        <taxon>Sordariomycetes</taxon>
        <taxon>Hypocreomycetidae</taxon>
        <taxon>Hypocreales</taxon>
        <taxon>Hypocreaceae</taxon>
        <taxon>Trichoderma</taxon>
    </lineage>
</organism>
<dbReference type="Proteomes" id="UP001642720">
    <property type="component" value="Unassembled WGS sequence"/>
</dbReference>
<protein>
    <recommendedName>
        <fullName evidence="5">Secreted protein</fullName>
    </recommendedName>
</protein>
<evidence type="ECO:0008006" key="5">
    <source>
        <dbReference type="Google" id="ProtNLM"/>
    </source>
</evidence>